<sequence length="354" mass="38340">MRKRNKLVILLGLSLLMLFIVQIRFQTTIKAALETNQSSGVLLHNLKASGAGHWETVGLGKEDPQLLLAALTTKQLAEDTVKLQEPVAAEPEISAVPVSLESKAAAAPELETYKVTAYYLNVRVSASADSKIVKVVEQGTTIEVKGTTPNGWMELSGGGYVHGNYVVPVEEQPEPSVSAAAVQDAPVRIASVSDVLVKRAVSLPDDQPDASNPAKPTLQVKSDSGLTEEHIAQLFEGTDLEGHGLEQAVLEIEEEYGINAYFTIAVMKLESGNGESKLAKNKNNLFGLNATSSTRASSFETKSDSVRTFGQILSENYVGKGYTTIDKVARKYCPSNPKWANLVYTIMKRDYKKL</sequence>
<dbReference type="Pfam" id="PF08239">
    <property type="entry name" value="SH3_3"/>
    <property type="match status" value="1"/>
</dbReference>
<dbReference type="EMBL" id="CP035492">
    <property type="protein sequence ID" value="QAY65936.1"/>
    <property type="molecule type" value="Genomic_DNA"/>
</dbReference>
<dbReference type="AlphaFoldDB" id="A0A4P6ETH1"/>
<keyword evidence="4" id="KW-1185">Reference proteome</keyword>
<evidence type="ECO:0000256" key="1">
    <source>
        <dbReference type="SAM" id="MobiDB-lite"/>
    </source>
</evidence>
<organism evidence="3 4">
    <name type="scientific">Paenibacillus protaetiae</name>
    <dbReference type="NCBI Taxonomy" id="2509456"/>
    <lineage>
        <taxon>Bacteria</taxon>
        <taxon>Bacillati</taxon>
        <taxon>Bacillota</taxon>
        <taxon>Bacilli</taxon>
        <taxon>Bacillales</taxon>
        <taxon>Paenibacillaceae</taxon>
        <taxon>Paenibacillus</taxon>
    </lineage>
</organism>
<feature type="domain" description="Mannosyl-glycoprotein endo-beta-N-acetylglucosamidase-like" evidence="2">
    <location>
        <begin position="233"/>
        <end position="353"/>
    </location>
</feature>
<dbReference type="OrthoDB" id="9816557at2"/>
<dbReference type="InterPro" id="IPR002901">
    <property type="entry name" value="MGlyc_endo_b_GlcNAc-like_dom"/>
</dbReference>
<proteinExistence type="predicted"/>
<dbReference type="GO" id="GO:0004040">
    <property type="term" value="F:amidase activity"/>
    <property type="evidence" value="ECO:0007669"/>
    <property type="project" value="InterPro"/>
</dbReference>
<protein>
    <recommendedName>
        <fullName evidence="2">Mannosyl-glycoprotein endo-beta-N-acetylglucosamidase-like domain-containing protein</fullName>
    </recommendedName>
</protein>
<reference evidence="3 4" key="1">
    <citation type="submission" date="2019-01" db="EMBL/GenBank/DDBJ databases">
        <title>Genome sequencing of strain FW100M-2.</title>
        <authorList>
            <person name="Heo J."/>
            <person name="Kim S.-J."/>
            <person name="Kim J.-S."/>
            <person name="Hong S.-B."/>
            <person name="Kwon S.-W."/>
        </authorList>
    </citation>
    <scope>NUCLEOTIDE SEQUENCE [LARGE SCALE GENOMIC DNA]</scope>
    <source>
        <strain evidence="3 4">FW100M-2</strain>
    </source>
</reference>
<dbReference type="Pfam" id="PF01832">
    <property type="entry name" value="Glucosaminidase"/>
    <property type="match status" value="1"/>
</dbReference>
<evidence type="ECO:0000313" key="3">
    <source>
        <dbReference type="EMBL" id="QAY65936.1"/>
    </source>
</evidence>
<dbReference type="Gene3D" id="1.10.530.10">
    <property type="match status" value="1"/>
</dbReference>
<evidence type="ECO:0000259" key="2">
    <source>
        <dbReference type="SMART" id="SM00047"/>
    </source>
</evidence>
<dbReference type="Gene3D" id="2.30.30.40">
    <property type="entry name" value="SH3 Domains"/>
    <property type="match status" value="1"/>
</dbReference>
<dbReference type="Proteomes" id="UP000293568">
    <property type="component" value="Chromosome"/>
</dbReference>
<feature type="region of interest" description="Disordered" evidence="1">
    <location>
        <begin position="203"/>
        <end position="222"/>
    </location>
</feature>
<dbReference type="InterPro" id="IPR003646">
    <property type="entry name" value="SH3-like_bac-type"/>
</dbReference>
<accession>A0A4P6ETH1</accession>
<dbReference type="KEGG" id="pprt:ET464_05590"/>
<gene>
    <name evidence="3" type="ORF">ET464_05590</name>
</gene>
<name>A0A4P6ETH1_9BACL</name>
<dbReference type="SMART" id="SM00047">
    <property type="entry name" value="LYZ2"/>
    <property type="match status" value="1"/>
</dbReference>
<evidence type="ECO:0000313" key="4">
    <source>
        <dbReference type="Proteomes" id="UP000293568"/>
    </source>
</evidence>